<organism evidence="1 2">
    <name type="scientific">Trifolium medium</name>
    <dbReference type="NCBI Taxonomy" id="97028"/>
    <lineage>
        <taxon>Eukaryota</taxon>
        <taxon>Viridiplantae</taxon>
        <taxon>Streptophyta</taxon>
        <taxon>Embryophyta</taxon>
        <taxon>Tracheophyta</taxon>
        <taxon>Spermatophyta</taxon>
        <taxon>Magnoliopsida</taxon>
        <taxon>eudicotyledons</taxon>
        <taxon>Gunneridae</taxon>
        <taxon>Pentapetalae</taxon>
        <taxon>rosids</taxon>
        <taxon>fabids</taxon>
        <taxon>Fabales</taxon>
        <taxon>Fabaceae</taxon>
        <taxon>Papilionoideae</taxon>
        <taxon>50 kb inversion clade</taxon>
        <taxon>NPAAA clade</taxon>
        <taxon>Hologalegina</taxon>
        <taxon>IRL clade</taxon>
        <taxon>Trifolieae</taxon>
        <taxon>Trifolium</taxon>
    </lineage>
</organism>
<dbReference type="Proteomes" id="UP000265520">
    <property type="component" value="Unassembled WGS sequence"/>
</dbReference>
<evidence type="ECO:0000313" key="1">
    <source>
        <dbReference type="EMBL" id="MCI68040.1"/>
    </source>
</evidence>
<dbReference type="AlphaFoldDB" id="A0A392U694"/>
<reference evidence="1 2" key="1">
    <citation type="journal article" date="2018" name="Front. Plant Sci.">
        <title>Red Clover (Trifolium pratense) and Zigzag Clover (T. medium) - A Picture of Genomic Similarities and Differences.</title>
        <authorList>
            <person name="Dluhosova J."/>
            <person name="Istvanek J."/>
            <person name="Nedelnik J."/>
            <person name="Repkova J."/>
        </authorList>
    </citation>
    <scope>NUCLEOTIDE SEQUENCE [LARGE SCALE GENOMIC DNA]</scope>
    <source>
        <strain evidence="2">cv. 10/8</strain>
        <tissue evidence="1">Leaf</tissue>
    </source>
</reference>
<feature type="non-terminal residue" evidence="1">
    <location>
        <position position="1"/>
    </location>
</feature>
<feature type="non-terminal residue" evidence="1">
    <location>
        <position position="76"/>
    </location>
</feature>
<protein>
    <recommendedName>
        <fullName evidence="3">RNA-directed DNA polymerase (Reverse transcriptase)</fullName>
    </recommendedName>
</protein>
<name>A0A392U694_9FABA</name>
<keyword evidence="2" id="KW-1185">Reference proteome</keyword>
<evidence type="ECO:0000313" key="2">
    <source>
        <dbReference type="Proteomes" id="UP000265520"/>
    </source>
</evidence>
<dbReference type="InterPro" id="IPR016197">
    <property type="entry name" value="Chromo-like_dom_sf"/>
</dbReference>
<dbReference type="EMBL" id="LXQA010729484">
    <property type="protein sequence ID" value="MCI68040.1"/>
    <property type="molecule type" value="Genomic_DNA"/>
</dbReference>
<dbReference type="SUPFAM" id="SSF54160">
    <property type="entry name" value="Chromo domain-like"/>
    <property type="match status" value="1"/>
</dbReference>
<accession>A0A392U694</accession>
<comment type="caution">
    <text evidence="1">The sequence shown here is derived from an EMBL/GenBank/DDBJ whole genome shotgun (WGS) entry which is preliminary data.</text>
</comment>
<sequence length="76" mass="8516">DHYPVMVVGSRVTKREGIFIPQSLIQWKNKSLDDVTWEDNEVLRGQFPDFILEDKDISLGGGIDRGGGVDINNADE</sequence>
<proteinExistence type="predicted"/>
<evidence type="ECO:0008006" key="3">
    <source>
        <dbReference type="Google" id="ProtNLM"/>
    </source>
</evidence>